<gene>
    <name evidence="1" type="ORF">KIN34_03505</name>
</gene>
<evidence type="ECO:0000313" key="2">
    <source>
        <dbReference type="Proteomes" id="UP000722125"/>
    </source>
</evidence>
<organism evidence="1 2">
    <name type="scientific">Cellulomonas fulva</name>
    <dbReference type="NCBI Taxonomy" id="2835530"/>
    <lineage>
        <taxon>Bacteria</taxon>
        <taxon>Bacillati</taxon>
        <taxon>Actinomycetota</taxon>
        <taxon>Actinomycetes</taxon>
        <taxon>Micrococcales</taxon>
        <taxon>Cellulomonadaceae</taxon>
        <taxon>Cellulomonas</taxon>
    </lineage>
</organism>
<accession>A0ABS5TW59</accession>
<comment type="caution">
    <text evidence="1">The sequence shown here is derived from an EMBL/GenBank/DDBJ whole genome shotgun (WGS) entry which is preliminary data.</text>
</comment>
<evidence type="ECO:0000313" key="1">
    <source>
        <dbReference type="EMBL" id="MBT0993350.1"/>
    </source>
</evidence>
<sequence>MAPLGHPELSRVPEGPEADVSPDVFVTYLRGSGALDTVTEETTYLFRGVPDALQVTAWAQANVPDGLLLAEVTVLPAGTSRRARIWFLRPDTPWSREVSADFTY</sequence>
<reference evidence="1 2" key="1">
    <citation type="submission" date="2021-05" db="EMBL/GenBank/DDBJ databases">
        <title>Description of Cellulomonas sp. DKR-3 sp. nov.</title>
        <authorList>
            <person name="Dahal R.H."/>
            <person name="Chaudhary D.K."/>
        </authorList>
    </citation>
    <scope>NUCLEOTIDE SEQUENCE [LARGE SCALE GENOMIC DNA]</scope>
    <source>
        <strain evidence="1 2">DKR-3</strain>
    </source>
</reference>
<name>A0ABS5TW59_9CELL</name>
<dbReference type="Proteomes" id="UP000722125">
    <property type="component" value="Unassembled WGS sequence"/>
</dbReference>
<dbReference type="RefSeq" id="WP_214346733.1">
    <property type="nucleotide sequence ID" value="NZ_JAHBOH010000001.1"/>
</dbReference>
<dbReference type="EMBL" id="JAHBOH010000001">
    <property type="protein sequence ID" value="MBT0993350.1"/>
    <property type="molecule type" value="Genomic_DNA"/>
</dbReference>
<protein>
    <submittedName>
        <fullName evidence="1">Uncharacterized protein</fullName>
    </submittedName>
</protein>
<proteinExistence type="predicted"/>
<keyword evidence="2" id="KW-1185">Reference proteome</keyword>